<feature type="compositionally biased region" description="Basic and acidic residues" evidence="2">
    <location>
        <begin position="454"/>
        <end position="465"/>
    </location>
</feature>
<keyword evidence="1" id="KW-0175">Coiled coil</keyword>
<proteinExistence type="predicted"/>
<feature type="compositionally biased region" description="Polar residues" evidence="2">
    <location>
        <begin position="120"/>
        <end position="158"/>
    </location>
</feature>
<keyword evidence="4" id="KW-1185">Reference proteome</keyword>
<evidence type="ECO:0000256" key="2">
    <source>
        <dbReference type="SAM" id="MobiDB-lite"/>
    </source>
</evidence>
<dbReference type="OrthoDB" id="5234017at2759"/>
<feature type="compositionally biased region" description="Polar residues" evidence="2">
    <location>
        <begin position="562"/>
        <end position="583"/>
    </location>
</feature>
<evidence type="ECO:0000313" key="3">
    <source>
        <dbReference type="EMBL" id="KAF4446787.1"/>
    </source>
</evidence>
<dbReference type="Proteomes" id="UP000605986">
    <property type="component" value="Unassembled WGS sequence"/>
</dbReference>
<feature type="compositionally biased region" description="Basic and acidic residues" evidence="2">
    <location>
        <begin position="475"/>
        <end position="491"/>
    </location>
</feature>
<feature type="compositionally biased region" description="Polar residues" evidence="2">
    <location>
        <begin position="222"/>
        <end position="241"/>
    </location>
</feature>
<feature type="region of interest" description="Disordered" evidence="2">
    <location>
        <begin position="403"/>
        <end position="495"/>
    </location>
</feature>
<feature type="region of interest" description="Disordered" evidence="2">
    <location>
        <begin position="117"/>
        <end position="268"/>
    </location>
</feature>
<protein>
    <submittedName>
        <fullName evidence="3">Uncharacterized protein</fullName>
    </submittedName>
</protein>
<comment type="caution">
    <text evidence="3">The sequence shown here is derived from an EMBL/GenBank/DDBJ whole genome shotgun (WGS) entry which is preliminary data.</text>
</comment>
<sequence length="611" mass="68090">MKDSSAALQQLLAQWTTRLNSAAESTEDASSPELLEAQKRYYAATRRVENSTGIDAAAKRALRNEVSRWSERLGELEEQHEAAKQQQFWDQQRSFFFNVLDLFGTSDADEFYTQWRERGTQTARGTETPSTTKGPATARQTFTLTRDSIPASDTQVSVSAIEPLPKSDRKGTQQKRLASSSPPRTSHPVKRYQSDLQDPFTDQTLEVDEVLRRNEKPDDRAASTSTVRRYSQMGRLQSSASPRPHSAIRDGPSTRSRRGSSITEPKPGEVYTTYWDATKQFFAILILPWYDSDELGAELSVESSPLISEVPGCYKHNPVEDTYGWAKAYLPDGKKFSERKYLIMYFDEDELPGGFGWVHTSDIEEYNPHDNSIPYKSLVDGFIASRGKGTERQCLGCRAEQDTGEAKLEDGRLTTEERPVTKPSTKTDRDPEAITIFDDDDDDTPTAEGSQRWKWPEAQEVRVKTEPGSQTTRVQTDDKAKNSRLGSHDDSGDPTLHNRCLDNIRQFDSSLTIPNQVLQGHSMPYGYASALALVAAEALTGYRPGVSGDVPIVVSRLPVPPQTSTAPSDLNPDSTSASSQQSDGGLMTPAPETMNRAIYRFIYPPRQSLTA</sequence>
<dbReference type="EMBL" id="JAADJG010000437">
    <property type="protein sequence ID" value="KAF4446787.1"/>
    <property type="molecule type" value="Genomic_DNA"/>
</dbReference>
<evidence type="ECO:0000313" key="4">
    <source>
        <dbReference type="Proteomes" id="UP000605986"/>
    </source>
</evidence>
<gene>
    <name evidence="3" type="ORF">F53441_9603</name>
</gene>
<feature type="compositionally biased region" description="Polar residues" evidence="2">
    <location>
        <begin position="194"/>
        <end position="204"/>
    </location>
</feature>
<reference evidence="3" key="1">
    <citation type="submission" date="2020-01" db="EMBL/GenBank/DDBJ databases">
        <title>Identification and distribution of gene clusters putatively required for synthesis of sphingolipid metabolism inhibitors in phylogenetically diverse species of the filamentous fungus Fusarium.</title>
        <authorList>
            <person name="Kim H.-S."/>
            <person name="Busman M."/>
            <person name="Brown D.W."/>
            <person name="Divon H."/>
            <person name="Uhlig S."/>
            <person name="Proctor R.H."/>
        </authorList>
    </citation>
    <scope>NUCLEOTIDE SEQUENCE</scope>
    <source>
        <strain evidence="3">NRRL 53441</strain>
    </source>
</reference>
<evidence type="ECO:0000256" key="1">
    <source>
        <dbReference type="SAM" id="Coils"/>
    </source>
</evidence>
<dbReference type="AlphaFoldDB" id="A0A8H4KAF1"/>
<feature type="coiled-coil region" evidence="1">
    <location>
        <begin position="59"/>
        <end position="86"/>
    </location>
</feature>
<feature type="compositionally biased region" description="Basic and acidic residues" evidence="2">
    <location>
        <begin position="403"/>
        <end position="432"/>
    </location>
</feature>
<accession>A0A8H4KAF1</accession>
<feature type="compositionally biased region" description="Polar residues" evidence="2">
    <location>
        <begin position="174"/>
        <end position="184"/>
    </location>
</feature>
<feature type="compositionally biased region" description="Basic and acidic residues" evidence="2">
    <location>
        <begin position="209"/>
        <end position="221"/>
    </location>
</feature>
<name>A0A8H4KAF1_9HYPO</name>
<organism evidence="3 4">
    <name type="scientific">Fusarium austroafricanum</name>
    <dbReference type="NCBI Taxonomy" id="2364996"/>
    <lineage>
        <taxon>Eukaryota</taxon>
        <taxon>Fungi</taxon>
        <taxon>Dikarya</taxon>
        <taxon>Ascomycota</taxon>
        <taxon>Pezizomycotina</taxon>
        <taxon>Sordariomycetes</taxon>
        <taxon>Hypocreomycetidae</taxon>
        <taxon>Hypocreales</taxon>
        <taxon>Nectriaceae</taxon>
        <taxon>Fusarium</taxon>
        <taxon>Fusarium concolor species complex</taxon>
    </lineage>
</organism>
<feature type="region of interest" description="Disordered" evidence="2">
    <location>
        <begin position="558"/>
        <end position="590"/>
    </location>
</feature>